<accession>A0AAV5WJ94</accession>
<reference evidence="2" key="1">
    <citation type="submission" date="2023-10" db="EMBL/GenBank/DDBJ databases">
        <title>Genome assembly of Pristionchus species.</title>
        <authorList>
            <person name="Yoshida K."/>
            <person name="Sommer R.J."/>
        </authorList>
    </citation>
    <scope>NUCLEOTIDE SEQUENCE</scope>
    <source>
        <strain evidence="2">RS5133</strain>
    </source>
</reference>
<dbReference type="EMBL" id="BTSY01000005">
    <property type="protein sequence ID" value="GMT31067.1"/>
    <property type="molecule type" value="Genomic_DNA"/>
</dbReference>
<comment type="caution">
    <text evidence="2">The sequence shown here is derived from an EMBL/GenBank/DDBJ whole genome shotgun (WGS) entry which is preliminary data.</text>
</comment>
<organism evidence="2 3">
    <name type="scientific">Pristionchus fissidentatus</name>
    <dbReference type="NCBI Taxonomy" id="1538716"/>
    <lineage>
        <taxon>Eukaryota</taxon>
        <taxon>Metazoa</taxon>
        <taxon>Ecdysozoa</taxon>
        <taxon>Nematoda</taxon>
        <taxon>Chromadorea</taxon>
        <taxon>Rhabditida</taxon>
        <taxon>Rhabditina</taxon>
        <taxon>Diplogasteromorpha</taxon>
        <taxon>Diplogasteroidea</taxon>
        <taxon>Neodiplogasteridae</taxon>
        <taxon>Pristionchus</taxon>
    </lineage>
</organism>
<feature type="non-terminal residue" evidence="2">
    <location>
        <position position="1"/>
    </location>
</feature>
<feature type="non-terminal residue" evidence="2">
    <location>
        <position position="111"/>
    </location>
</feature>
<evidence type="ECO:0000256" key="1">
    <source>
        <dbReference type="SAM" id="MobiDB-lite"/>
    </source>
</evidence>
<sequence>PPPPLLSPPHPPPSVRNPPADPHRRPPHSFVPSRPSAHLPPPPPHRLASIASARGWSSLFSVPIFLCLLLLSSPFLRHFPLRAASFPSIVSLFSSNPDDFFPSPSVPPPSP</sequence>
<name>A0AAV5WJ94_9BILA</name>
<feature type="compositionally biased region" description="Pro residues" evidence="1">
    <location>
        <begin position="1"/>
        <end position="20"/>
    </location>
</feature>
<proteinExistence type="predicted"/>
<feature type="region of interest" description="Disordered" evidence="1">
    <location>
        <begin position="1"/>
        <end position="44"/>
    </location>
</feature>
<evidence type="ECO:0000313" key="2">
    <source>
        <dbReference type="EMBL" id="GMT31067.1"/>
    </source>
</evidence>
<evidence type="ECO:0000313" key="3">
    <source>
        <dbReference type="Proteomes" id="UP001432322"/>
    </source>
</evidence>
<gene>
    <name evidence="2" type="ORF">PFISCL1PPCAC_22364</name>
</gene>
<dbReference type="AlphaFoldDB" id="A0AAV5WJ94"/>
<dbReference type="Proteomes" id="UP001432322">
    <property type="component" value="Unassembled WGS sequence"/>
</dbReference>
<keyword evidence="3" id="KW-1185">Reference proteome</keyword>
<protein>
    <submittedName>
        <fullName evidence="2">Uncharacterized protein</fullName>
    </submittedName>
</protein>